<evidence type="ECO:0000313" key="2">
    <source>
        <dbReference type="Proteomes" id="UP000245391"/>
    </source>
</evidence>
<accession>A0A317EWR7</accession>
<dbReference type="AlphaFoldDB" id="A0A317EWR7"/>
<reference evidence="2" key="1">
    <citation type="submission" date="2018-05" db="EMBL/GenBank/DDBJ databases">
        <title>Pedobacter paludis sp. nov., isolated from wetland soil.</title>
        <authorList>
            <person name="Zhang Y."/>
        </authorList>
    </citation>
    <scope>NUCLEOTIDE SEQUENCE [LARGE SCALE GENOMIC DNA]</scope>
    <source>
        <strain evidence="2">R-8</strain>
    </source>
</reference>
<organism evidence="1 2">
    <name type="scientific">Pedobacter paludis</name>
    <dbReference type="NCBI Taxonomy" id="2203212"/>
    <lineage>
        <taxon>Bacteria</taxon>
        <taxon>Pseudomonadati</taxon>
        <taxon>Bacteroidota</taxon>
        <taxon>Sphingobacteriia</taxon>
        <taxon>Sphingobacteriales</taxon>
        <taxon>Sphingobacteriaceae</taxon>
        <taxon>Pedobacter</taxon>
    </lineage>
</organism>
<evidence type="ECO:0008006" key="3">
    <source>
        <dbReference type="Google" id="ProtNLM"/>
    </source>
</evidence>
<keyword evidence="2" id="KW-1185">Reference proteome</keyword>
<sequence length="133" mass="14863">MSGTYKNSKSIFPSVLLLFLTLNFSSCVSRLERPALSGFIVDENKKPIAGCKVGETVTAADGSFHLKEIRYRKFFIPEMFMLEAPPVMVSETIEKPGYQKSELKLFQTFGGGQKKGAKLDMGTIVLKFEKDKK</sequence>
<name>A0A317EWR7_9SPHI</name>
<protein>
    <recommendedName>
        <fullName evidence="3">Carboxypeptidase regulatory-like domain-containing protein</fullName>
    </recommendedName>
</protein>
<dbReference type="OrthoDB" id="706421at2"/>
<evidence type="ECO:0000313" key="1">
    <source>
        <dbReference type="EMBL" id="PWS29666.1"/>
    </source>
</evidence>
<proteinExistence type="predicted"/>
<dbReference type="Proteomes" id="UP000245391">
    <property type="component" value="Unassembled WGS sequence"/>
</dbReference>
<dbReference type="EMBL" id="QGNY01000012">
    <property type="protein sequence ID" value="PWS29666.1"/>
    <property type="molecule type" value="Genomic_DNA"/>
</dbReference>
<gene>
    <name evidence="1" type="ORF">DF947_21710</name>
</gene>
<comment type="caution">
    <text evidence="1">The sequence shown here is derived from an EMBL/GenBank/DDBJ whole genome shotgun (WGS) entry which is preliminary data.</text>
</comment>
<dbReference type="RefSeq" id="WP_109932861.1">
    <property type="nucleotide sequence ID" value="NZ_QGNY01000012.1"/>
</dbReference>